<dbReference type="InterPro" id="IPR002591">
    <property type="entry name" value="Phosphodiest/P_Trfase"/>
</dbReference>
<dbReference type="PANTHER" id="PTHR10151:SF120">
    <property type="entry name" value="BIS(5'-ADENOSYL)-TRIPHOSPHATASE"/>
    <property type="match status" value="1"/>
</dbReference>
<dbReference type="Gene3D" id="3.40.720.10">
    <property type="entry name" value="Alkaline Phosphatase, subunit A"/>
    <property type="match status" value="1"/>
</dbReference>
<dbReference type="PANTHER" id="PTHR10151">
    <property type="entry name" value="ECTONUCLEOTIDE PYROPHOSPHATASE/PHOSPHODIESTERASE"/>
    <property type="match status" value="1"/>
</dbReference>
<gene>
    <name evidence="2" type="ORF">V9T40_008652</name>
</gene>
<proteinExistence type="predicted"/>
<dbReference type="GO" id="GO:0016787">
    <property type="term" value="F:hydrolase activity"/>
    <property type="evidence" value="ECO:0007669"/>
    <property type="project" value="UniProtKB-ARBA"/>
</dbReference>
<dbReference type="Gene3D" id="3.30.1360.180">
    <property type="match status" value="1"/>
</dbReference>
<evidence type="ECO:0000313" key="2">
    <source>
        <dbReference type="EMBL" id="KAK7601211.1"/>
    </source>
</evidence>
<name>A0AAN9TNI1_9HEMI</name>
<dbReference type="InterPro" id="IPR017850">
    <property type="entry name" value="Alkaline_phosphatase_core_sf"/>
</dbReference>
<dbReference type="CDD" id="cd16018">
    <property type="entry name" value="Enpp"/>
    <property type="match status" value="1"/>
</dbReference>
<dbReference type="Proteomes" id="UP001367676">
    <property type="component" value="Unassembled WGS sequence"/>
</dbReference>
<dbReference type="EMBL" id="JBBCAQ010000010">
    <property type="protein sequence ID" value="KAK7601211.1"/>
    <property type="molecule type" value="Genomic_DNA"/>
</dbReference>
<accession>A0AAN9TNI1</accession>
<dbReference type="AlphaFoldDB" id="A0AAN9TNI1"/>
<evidence type="ECO:0000256" key="1">
    <source>
        <dbReference type="SAM" id="SignalP"/>
    </source>
</evidence>
<feature type="chain" id="PRO_5043051029" evidence="1">
    <location>
        <begin position="22"/>
        <end position="402"/>
    </location>
</feature>
<reference evidence="2 3" key="1">
    <citation type="submission" date="2024-03" db="EMBL/GenBank/DDBJ databases">
        <title>Adaptation during the transition from Ophiocordyceps entomopathogen to insect associate is accompanied by gene loss and intensified selection.</title>
        <authorList>
            <person name="Ward C.M."/>
            <person name="Onetto C.A."/>
            <person name="Borneman A.R."/>
        </authorList>
    </citation>
    <scope>NUCLEOTIDE SEQUENCE [LARGE SCALE GENOMIC DNA]</scope>
    <source>
        <strain evidence="2">AWRI1</strain>
        <tissue evidence="2">Single Adult Female</tissue>
    </source>
</reference>
<comment type="caution">
    <text evidence="2">The sequence shown here is derived from an EMBL/GenBank/DDBJ whole genome shotgun (WGS) entry which is preliminary data.</text>
</comment>
<keyword evidence="3" id="KW-1185">Reference proteome</keyword>
<evidence type="ECO:0000313" key="3">
    <source>
        <dbReference type="Proteomes" id="UP001367676"/>
    </source>
</evidence>
<dbReference type="Pfam" id="PF01663">
    <property type="entry name" value="Phosphodiest"/>
    <property type="match status" value="1"/>
</dbReference>
<sequence length="402" mass="46085">MIATAFFVSVSLLLGAAGAISKHPLVLLVAIDGFGFDYLDRGLTPVIQRLKENGSSARYMYNAFPTVTAPNFFTISTGLHPEVHGVIGNRAFNENHVCLWQNEDMDQLFHYDDRVIPLWTLNELSGEDRYSATLGWPSSEYDYRNHPIAHNDLNRIENSSEKIDQTIRWFLDDDKPTNLAFLYFGQLDAMGHKYGPNSAEVNSTLQEVDVTINYLLTELVKYNLRDKMNIIILSDHGMLEVPKENLIDFRDWLKNDSYKACGESPYWQIKIEPGHEQEVYNKLKDEANKLGTFAVYRKEEIPERWHVKHTKRQADLLLVAKPNYGFYDAVQFEGDHGYDPDADIRVRPLFIASGPAFKEKCVIEPFNNLDIFPLVSKMLHLKEPLIKPNGTITFIKDILKNP</sequence>
<protein>
    <submittedName>
        <fullName evidence="2">Uncharacterized protein</fullName>
    </submittedName>
</protein>
<organism evidence="2 3">
    <name type="scientific">Parthenolecanium corni</name>
    <dbReference type="NCBI Taxonomy" id="536013"/>
    <lineage>
        <taxon>Eukaryota</taxon>
        <taxon>Metazoa</taxon>
        <taxon>Ecdysozoa</taxon>
        <taxon>Arthropoda</taxon>
        <taxon>Hexapoda</taxon>
        <taxon>Insecta</taxon>
        <taxon>Pterygota</taxon>
        <taxon>Neoptera</taxon>
        <taxon>Paraneoptera</taxon>
        <taxon>Hemiptera</taxon>
        <taxon>Sternorrhyncha</taxon>
        <taxon>Coccoidea</taxon>
        <taxon>Coccidae</taxon>
        <taxon>Parthenolecanium</taxon>
    </lineage>
</organism>
<dbReference type="SUPFAM" id="SSF53649">
    <property type="entry name" value="Alkaline phosphatase-like"/>
    <property type="match status" value="1"/>
</dbReference>
<feature type="signal peptide" evidence="1">
    <location>
        <begin position="1"/>
        <end position="21"/>
    </location>
</feature>
<keyword evidence="1" id="KW-0732">Signal</keyword>